<protein>
    <submittedName>
        <fullName evidence="3">Glycine betaine ABC transporter substrate-binding protein</fullName>
    </submittedName>
</protein>
<dbReference type="Gene3D" id="3.40.190.100">
    <property type="entry name" value="Glycine betaine-binding periplasmic protein, domain 2"/>
    <property type="match status" value="1"/>
</dbReference>
<name>A0A1A5QQ24_RHILI</name>
<dbReference type="GO" id="GO:0022857">
    <property type="term" value="F:transmembrane transporter activity"/>
    <property type="evidence" value="ECO:0007669"/>
    <property type="project" value="InterPro"/>
</dbReference>
<dbReference type="Gene3D" id="3.40.190.10">
    <property type="entry name" value="Periplasmic binding protein-like II"/>
    <property type="match status" value="1"/>
</dbReference>
<dbReference type="EMBL" id="LZTJ01000010">
    <property type="protein sequence ID" value="OBP77881.1"/>
    <property type="molecule type" value="Genomic_DNA"/>
</dbReference>
<comment type="caution">
    <text evidence="3">The sequence shown here is derived from an EMBL/GenBank/DDBJ whole genome shotgun (WGS) entry which is preliminary data.</text>
</comment>
<feature type="signal peptide" evidence="1">
    <location>
        <begin position="1"/>
        <end position="22"/>
    </location>
</feature>
<reference evidence="6" key="2">
    <citation type="submission" date="2016-06" db="EMBL/GenBank/DDBJ databases">
        <title>NZP2037 Pacbio-Illumina hybrid assembly.</title>
        <authorList>
            <person name="Ramsay J.P."/>
        </authorList>
    </citation>
    <scope>NUCLEOTIDE SEQUENCE [LARGE SCALE GENOMIC DNA]</scope>
    <source>
        <strain evidence="6">R7ANS::ICEMlSym2042</strain>
    </source>
</reference>
<gene>
    <name evidence="4" type="ORF">A8145_28985</name>
    <name evidence="3" type="ORF">BAE39_30870</name>
</gene>
<dbReference type="GO" id="GO:0043190">
    <property type="term" value="C:ATP-binding cassette (ABC) transporter complex"/>
    <property type="evidence" value="ECO:0007669"/>
    <property type="project" value="InterPro"/>
</dbReference>
<evidence type="ECO:0000313" key="5">
    <source>
        <dbReference type="Proteomes" id="UP000093737"/>
    </source>
</evidence>
<evidence type="ECO:0000313" key="6">
    <source>
        <dbReference type="Proteomes" id="UP000093748"/>
    </source>
</evidence>
<evidence type="ECO:0000259" key="2">
    <source>
        <dbReference type="Pfam" id="PF04069"/>
    </source>
</evidence>
<dbReference type="CDD" id="cd13638">
    <property type="entry name" value="PBP2_EcProx_like"/>
    <property type="match status" value="1"/>
</dbReference>
<dbReference type="Pfam" id="PF04069">
    <property type="entry name" value="OpuAC"/>
    <property type="match status" value="1"/>
</dbReference>
<dbReference type="SUPFAM" id="SSF53850">
    <property type="entry name" value="Periplasmic binding protein-like II"/>
    <property type="match status" value="1"/>
</dbReference>
<keyword evidence="1" id="KW-0732">Signal</keyword>
<dbReference type="Proteomes" id="UP000093748">
    <property type="component" value="Unassembled WGS sequence"/>
</dbReference>
<sequence>MMKSLLRTILLSSVLLSPTAFAGEKVTPAWDGITENLMQTYIVDEGLRQLGYDVVEPVQLQIQLAYVAIAKGDATFFAAYAEPIHDQYIKENGGEAVLTRLGHVSADNIQGYLIDKKTADANGIKYIEDLKDPEKAKLFDIDGNGKADLYGCEPGWGCEVIIEHHLDAYGLRDTVEEKQGGYFAIIPDAIERIKEGKPTLYYTWTPLWVSSILQPGKDVVFLNVKKTELPQGQTASTTIPGLGNLGFPMIQQRIVAATAFVKDNPSAKKFFELVAIPLDDLNAEDLRIYKGESSNDQIKQRASEWISTNKAKWDEWISQAKAAH</sequence>
<evidence type="ECO:0000313" key="3">
    <source>
        <dbReference type="EMBL" id="OBP77881.1"/>
    </source>
</evidence>
<dbReference type="AlphaFoldDB" id="A0A1A5QQ24"/>
<reference evidence="4 5" key="1">
    <citation type="submission" date="2016-05" db="EMBL/GenBank/DDBJ databases">
        <authorList>
            <person name="Ramsay J.P."/>
        </authorList>
    </citation>
    <scope>NUCLEOTIDE SEQUENCE [LARGE SCALE GENOMIC DNA]</scope>
    <source>
        <strain evidence="4 5">NZP2042</strain>
    </source>
</reference>
<reference evidence="3" key="3">
    <citation type="submission" date="2016-06" db="EMBL/GenBank/DDBJ databases">
        <authorList>
            <person name="Kjaerup R.B."/>
            <person name="Dalgaard T.S."/>
            <person name="Juul-Madsen H.R."/>
        </authorList>
    </citation>
    <scope>NUCLEOTIDE SEQUENCE</scope>
    <source>
        <strain evidence="3">R7ANS::ICEMlSym2042</strain>
    </source>
</reference>
<organism evidence="3 6">
    <name type="scientific">Rhizobium loti</name>
    <name type="common">Mesorhizobium loti</name>
    <dbReference type="NCBI Taxonomy" id="381"/>
    <lineage>
        <taxon>Bacteria</taxon>
        <taxon>Pseudomonadati</taxon>
        <taxon>Pseudomonadota</taxon>
        <taxon>Alphaproteobacteria</taxon>
        <taxon>Hyphomicrobiales</taxon>
        <taxon>Phyllobacteriaceae</taxon>
        <taxon>Mesorhizobium</taxon>
    </lineage>
</organism>
<evidence type="ECO:0000313" key="4">
    <source>
        <dbReference type="EMBL" id="OBQ69835.1"/>
    </source>
</evidence>
<accession>A0A1A5QQ24</accession>
<dbReference type="InterPro" id="IPR007210">
    <property type="entry name" value="ABC_Gly_betaine_transp_sub-bd"/>
</dbReference>
<proteinExistence type="predicted"/>
<dbReference type="NCBIfam" id="NF008334">
    <property type="entry name" value="PRK11119.1"/>
    <property type="match status" value="1"/>
</dbReference>
<evidence type="ECO:0000256" key="1">
    <source>
        <dbReference type="SAM" id="SignalP"/>
    </source>
</evidence>
<dbReference type="Proteomes" id="UP000093737">
    <property type="component" value="Unassembled WGS sequence"/>
</dbReference>
<feature type="domain" description="ABC-type glycine betaine transport system substrate-binding" evidence="2">
    <location>
        <begin position="25"/>
        <end position="306"/>
    </location>
</feature>
<feature type="chain" id="PRO_5015053455" evidence="1">
    <location>
        <begin position="23"/>
        <end position="324"/>
    </location>
</feature>
<dbReference type="EMBL" id="LYTK01000006">
    <property type="protein sequence ID" value="OBQ69835.1"/>
    <property type="molecule type" value="Genomic_DNA"/>
</dbReference>